<dbReference type="InterPro" id="IPR017871">
    <property type="entry name" value="ABC_transporter-like_CS"/>
</dbReference>
<dbReference type="Pfam" id="PF00005">
    <property type="entry name" value="ABC_tran"/>
    <property type="match status" value="1"/>
</dbReference>
<evidence type="ECO:0000313" key="10">
    <source>
        <dbReference type="Proteomes" id="UP000663791"/>
    </source>
</evidence>
<reference evidence="9" key="1">
    <citation type="submission" date="2021-01" db="EMBL/GenBank/DDBJ databases">
        <title>Novel species in genus Nocardioides.</title>
        <authorList>
            <person name="Zhang G."/>
        </authorList>
    </citation>
    <scope>NUCLEOTIDE SEQUENCE</scope>
    <source>
        <strain evidence="9">Zg-536</strain>
    </source>
</reference>
<feature type="domain" description="ABC transporter" evidence="8">
    <location>
        <begin position="2"/>
        <end position="241"/>
    </location>
</feature>
<dbReference type="GO" id="GO:0016887">
    <property type="term" value="F:ATP hydrolysis activity"/>
    <property type="evidence" value="ECO:0007669"/>
    <property type="project" value="InterPro"/>
</dbReference>
<dbReference type="AlphaFoldDB" id="A0A939BU99"/>
<evidence type="ECO:0000256" key="5">
    <source>
        <dbReference type="ARBA" id="ARBA00022840"/>
    </source>
</evidence>
<gene>
    <name evidence="9" type="ORF">JK386_01845</name>
</gene>
<evidence type="ECO:0000256" key="6">
    <source>
        <dbReference type="ARBA" id="ARBA00023251"/>
    </source>
</evidence>
<keyword evidence="10" id="KW-1185">Reference proteome</keyword>
<evidence type="ECO:0000256" key="1">
    <source>
        <dbReference type="ARBA" id="ARBA00004202"/>
    </source>
</evidence>
<dbReference type="Proteomes" id="UP000663791">
    <property type="component" value="Unassembled WGS sequence"/>
</dbReference>
<dbReference type="InterPro" id="IPR050763">
    <property type="entry name" value="ABC_transporter_ATP-binding"/>
</dbReference>
<evidence type="ECO:0000256" key="4">
    <source>
        <dbReference type="ARBA" id="ARBA00022741"/>
    </source>
</evidence>
<dbReference type="GO" id="GO:0046677">
    <property type="term" value="P:response to antibiotic"/>
    <property type="evidence" value="ECO:0007669"/>
    <property type="project" value="UniProtKB-KW"/>
</dbReference>
<comment type="similarity">
    <text evidence="2">Belongs to the ABC transporter superfamily.</text>
</comment>
<keyword evidence="4" id="KW-0547">Nucleotide-binding</keyword>
<evidence type="ECO:0000256" key="2">
    <source>
        <dbReference type="ARBA" id="ARBA00005417"/>
    </source>
</evidence>
<evidence type="ECO:0000259" key="8">
    <source>
        <dbReference type="PROSITE" id="PS50893"/>
    </source>
</evidence>
<accession>A0A939BU99</accession>
<dbReference type="PANTHER" id="PTHR42711:SF5">
    <property type="entry name" value="ABC TRANSPORTER ATP-BINDING PROTEIN NATA"/>
    <property type="match status" value="1"/>
</dbReference>
<dbReference type="SUPFAM" id="SSF52540">
    <property type="entry name" value="P-loop containing nucleoside triphosphate hydrolases"/>
    <property type="match status" value="1"/>
</dbReference>
<evidence type="ECO:0000313" key="9">
    <source>
        <dbReference type="EMBL" id="MBM9458636.1"/>
    </source>
</evidence>
<proteinExistence type="inferred from homology"/>
<evidence type="ECO:0000256" key="3">
    <source>
        <dbReference type="ARBA" id="ARBA00022448"/>
    </source>
</evidence>
<dbReference type="Gene3D" id="3.40.50.300">
    <property type="entry name" value="P-loop containing nucleotide triphosphate hydrolases"/>
    <property type="match status" value="1"/>
</dbReference>
<dbReference type="PANTHER" id="PTHR42711">
    <property type="entry name" value="ABC TRANSPORTER ATP-BINDING PROTEIN"/>
    <property type="match status" value="1"/>
</dbReference>
<organism evidence="9 10">
    <name type="scientific">Nocardioides faecalis</name>
    <dbReference type="NCBI Taxonomy" id="2803858"/>
    <lineage>
        <taxon>Bacteria</taxon>
        <taxon>Bacillati</taxon>
        <taxon>Actinomycetota</taxon>
        <taxon>Actinomycetes</taxon>
        <taxon>Propionibacteriales</taxon>
        <taxon>Nocardioidaceae</taxon>
        <taxon>Nocardioides</taxon>
    </lineage>
</organism>
<sequence>MIRARGLVHTFHTGQGKQRREVQAVRGVDLDVAEGEVVGFLGPNGAGKTTTLRILTTLLKPTAGTATVAGYDVATQPVQVRRSIGYCSQVGSTFSGAYAGDEVVDHGMLYGMSKRAAVAKGHELFDRLQLDGLWRRMPKNMSGGQKRRLDIAMALIHSPSLVFLDEPTTGLDPQARINLWQHIADLRTKEGATIFLTTHYLDEADALADRIVIIDRGEIVASDTADNLKAAVAGDLVDLEVAGPEQVAITRDKLASISADVVVEGHHVRGRVPRAGRAVPGLLRDLEGAGVALESIEVLRPTLDDVFLTLTGRSLRDAEADAAVADTDLDAGGPGPDEGGPGGSPAGASAATEEGVSA</sequence>
<dbReference type="InterPro" id="IPR003593">
    <property type="entry name" value="AAA+_ATPase"/>
</dbReference>
<keyword evidence="6" id="KW-0046">Antibiotic resistance</keyword>
<dbReference type="GO" id="GO:0005524">
    <property type="term" value="F:ATP binding"/>
    <property type="evidence" value="ECO:0007669"/>
    <property type="project" value="UniProtKB-KW"/>
</dbReference>
<keyword evidence="5 9" id="KW-0067">ATP-binding</keyword>
<dbReference type="InterPro" id="IPR027417">
    <property type="entry name" value="P-loop_NTPase"/>
</dbReference>
<comment type="subcellular location">
    <subcellularLocation>
        <location evidence="1">Cell membrane</location>
        <topology evidence="1">Peripheral membrane protein</topology>
    </subcellularLocation>
</comment>
<evidence type="ECO:0000256" key="7">
    <source>
        <dbReference type="SAM" id="MobiDB-lite"/>
    </source>
</evidence>
<dbReference type="SMART" id="SM00382">
    <property type="entry name" value="AAA"/>
    <property type="match status" value="1"/>
</dbReference>
<dbReference type="EMBL" id="JAERTX010000001">
    <property type="protein sequence ID" value="MBM9458636.1"/>
    <property type="molecule type" value="Genomic_DNA"/>
</dbReference>
<name>A0A939BU99_9ACTN</name>
<dbReference type="GO" id="GO:0005886">
    <property type="term" value="C:plasma membrane"/>
    <property type="evidence" value="ECO:0007669"/>
    <property type="project" value="UniProtKB-SubCell"/>
</dbReference>
<keyword evidence="3" id="KW-0813">Transport</keyword>
<dbReference type="PROSITE" id="PS00211">
    <property type="entry name" value="ABC_TRANSPORTER_1"/>
    <property type="match status" value="1"/>
</dbReference>
<feature type="compositionally biased region" description="Gly residues" evidence="7">
    <location>
        <begin position="332"/>
        <end position="345"/>
    </location>
</feature>
<dbReference type="InterPro" id="IPR003439">
    <property type="entry name" value="ABC_transporter-like_ATP-bd"/>
</dbReference>
<dbReference type="PROSITE" id="PS50893">
    <property type="entry name" value="ABC_TRANSPORTER_2"/>
    <property type="match status" value="1"/>
</dbReference>
<feature type="region of interest" description="Disordered" evidence="7">
    <location>
        <begin position="324"/>
        <end position="358"/>
    </location>
</feature>
<protein>
    <submittedName>
        <fullName evidence="9">ATP-binding cassette domain-containing protein</fullName>
    </submittedName>
</protein>
<dbReference type="RefSeq" id="WP_205289919.1">
    <property type="nucleotide sequence ID" value="NZ_CP074406.1"/>
</dbReference>
<feature type="compositionally biased region" description="Low complexity" evidence="7">
    <location>
        <begin position="346"/>
        <end position="358"/>
    </location>
</feature>
<comment type="caution">
    <text evidence="9">The sequence shown here is derived from an EMBL/GenBank/DDBJ whole genome shotgun (WGS) entry which is preliminary data.</text>
</comment>